<sequence>VCIIKNITHLAFTEKLCSTIYVISPTVAPAVPETCCFSFIDFQIPTPKIVSVLKTNSHCPSPGIVVTTARTEFCVDPAEAWIKSFMEK</sequence>
<dbReference type="SMART" id="SM00199">
    <property type="entry name" value="SCY"/>
    <property type="match status" value="1"/>
</dbReference>
<evidence type="ECO:0000256" key="1">
    <source>
        <dbReference type="ARBA" id="ARBA00022500"/>
    </source>
</evidence>
<keyword evidence="2" id="KW-0202">Cytokine</keyword>
<evidence type="ECO:0000313" key="7">
    <source>
        <dbReference type="Proteomes" id="UP000694701"/>
    </source>
</evidence>
<dbReference type="Gene3D" id="2.40.50.40">
    <property type="match status" value="1"/>
</dbReference>
<evidence type="ECO:0000256" key="3">
    <source>
        <dbReference type="ARBA" id="ARBA00022729"/>
    </source>
</evidence>
<dbReference type="InterPro" id="IPR036048">
    <property type="entry name" value="Interleukin_8-like_sf"/>
</dbReference>
<dbReference type="GO" id="GO:0006955">
    <property type="term" value="P:immune response"/>
    <property type="evidence" value="ECO:0007669"/>
    <property type="project" value="InterPro"/>
</dbReference>
<keyword evidence="3" id="KW-0732">Signal</keyword>
<dbReference type="SUPFAM" id="SSF54117">
    <property type="entry name" value="Interleukin 8-like chemokines"/>
    <property type="match status" value="1"/>
</dbReference>
<accession>A0A8C2C5P2</accession>
<evidence type="ECO:0000259" key="5">
    <source>
        <dbReference type="SMART" id="SM00199"/>
    </source>
</evidence>
<evidence type="ECO:0000256" key="2">
    <source>
        <dbReference type="ARBA" id="ARBA00022514"/>
    </source>
</evidence>
<dbReference type="Ensembl" id="ENSCCRT00020007167.1">
    <property type="protein sequence ID" value="ENSCCRP00020006344.1"/>
    <property type="gene ID" value="ENSCCRG00020003539.1"/>
</dbReference>
<dbReference type="InterPro" id="IPR001811">
    <property type="entry name" value="Chemokine_IL8-like_dom"/>
</dbReference>
<reference evidence="6" key="1">
    <citation type="submission" date="2025-08" db="UniProtKB">
        <authorList>
            <consortium name="Ensembl"/>
        </authorList>
    </citation>
    <scope>IDENTIFICATION</scope>
</reference>
<dbReference type="Pfam" id="PF00048">
    <property type="entry name" value="IL8"/>
    <property type="match status" value="1"/>
</dbReference>
<proteinExistence type="predicted"/>
<protein>
    <recommendedName>
        <fullName evidence="5">Chemokine interleukin-8-like domain-containing protein</fullName>
    </recommendedName>
</protein>
<dbReference type="PANTHER" id="PTHR12015">
    <property type="entry name" value="SMALL INDUCIBLE CYTOKINE A"/>
    <property type="match status" value="1"/>
</dbReference>
<keyword evidence="4" id="KW-1015">Disulfide bond</keyword>
<dbReference type="GO" id="GO:0008009">
    <property type="term" value="F:chemokine activity"/>
    <property type="evidence" value="ECO:0007669"/>
    <property type="project" value="InterPro"/>
</dbReference>
<feature type="domain" description="Chemokine interleukin-8-like" evidence="5">
    <location>
        <begin position="32"/>
        <end position="88"/>
    </location>
</feature>
<evidence type="ECO:0000256" key="4">
    <source>
        <dbReference type="ARBA" id="ARBA00023157"/>
    </source>
</evidence>
<name>A0A8C2C5P2_CYPCA</name>
<organism evidence="6 7">
    <name type="scientific">Cyprinus carpio</name>
    <name type="common">Common carp</name>
    <dbReference type="NCBI Taxonomy" id="7962"/>
    <lineage>
        <taxon>Eukaryota</taxon>
        <taxon>Metazoa</taxon>
        <taxon>Chordata</taxon>
        <taxon>Craniata</taxon>
        <taxon>Vertebrata</taxon>
        <taxon>Euteleostomi</taxon>
        <taxon>Actinopterygii</taxon>
        <taxon>Neopterygii</taxon>
        <taxon>Teleostei</taxon>
        <taxon>Ostariophysi</taxon>
        <taxon>Cypriniformes</taxon>
        <taxon>Cyprinidae</taxon>
        <taxon>Cyprininae</taxon>
        <taxon>Cyprinus</taxon>
    </lineage>
</organism>
<dbReference type="AlphaFoldDB" id="A0A8C2C5P2"/>
<dbReference type="InterPro" id="IPR039809">
    <property type="entry name" value="Chemokine_b/g/d"/>
</dbReference>
<keyword evidence="1" id="KW-0145">Chemotaxis</keyword>
<evidence type="ECO:0000313" key="6">
    <source>
        <dbReference type="Ensembl" id="ENSCCRP00020006344.1"/>
    </source>
</evidence>
<dbReference type="PANTHER" id="PTHR12015:SF193">
    <property type="entry name" value="STROMAL CELL-DERIVED FACTOR 1"/>
    <property type="match status" value="1"/>
</dbReference>
<dbReference type="Proteomes" id="UP000694701">
    <property type="component" value="Unplaced"/>
</dbReference>
<dbReference type="GO" id="GO:0005615">
    <property type="term" value="C:extracellular space"/>
    <property type="evidence" value="ECO:0007669"/>
    <property type="project" value="UniProtKB-KW"/>
</dbReference>